<dbReference type="PANTHER" id="PTHR18966">
    <property type="entry name" value="IONOTROPIC GLUTAMATE RECEPTOR"/>
    <property type="match status" value="1"/>
</dbReference>
<evidence type="ECO:0000256" key="5">
    <source>
        <dbReference type="ARBA" id="ARBA00022729"/>
    </source>
</evidence>
<evidence type="ECO:0000256" key="3">
    <source>
        <dbReference type="ARBA" id="ARBA00022448"/>
    </source>
</evidence>
<accession>A0A3B6RB43</accession>
<dbReference type="Pfam" id="PF00060">
    <property type="entry name" value="Lig_chan"/>
    <property type="match status" value="1"/>
</dbReference>
<keyword evidence="3" id="KW-0813">Transport</keyword>
<dbReference type="Gramene" id="TraesCS7A03G0359500.1">
    <property type="protein sequence ID" value="TraesCS7A03G0359500.1.CDS"/>
    <property type="gene ID" value="TraesCS7A03G0359500"/>
</dbReference>
<evidence type="ECO:0000256" key="9">
    <source>
        <dbReference type="ARBA" id="ARBA00023170"/>
    </source>
</evidence>
<feature type="domain" description="Ionotropic glutamate receptor C-terminal" evidence="15">
    <location>
        <begin position="106"/>
        <end position="447"/>
    </location>
</feature>
<feature type="transmembrane region" description="Helical" evidence="14">
    <location>
        <begin position="227"/>
        <end position="246"/>
    </location>
</feature>
<keyword evidence="7" id="KW-0406">Ion transport</keyword>
<proteinExistence type="inferred from homology"/>
<comment type="subcellular location">
    <subcellularLocation>
        <location evidence="1">Membrane</location>
        <topology evidence="1">Multi-pass membrane protein</topology>
    </subcellularLocation>
</comment>
<keyword evidence="5" id="KW-0732">Signal</keyword>
<evidence type="ECO:0000256" key="8">
    <source>
        <dbReference type="ARBA" id="ARBA00023136"/>
    </source>
</evidence>
<evidence type="ECO:0000313" key="16">
    <source>
        <dbReference type="EnsemblPlants" id="TraesCS7A02G154200.1"/>
    </source>
</evidence>
<evidence type="ECO:0000256" key="7">
    <source>
        <dbReference type="ARBA" id="ARBA00023065"/>
    </source>
</evidence>
<comment type="similarity">
    <text evidence="2">Belongs to the glutamate-gated ion channel (TC 1.A.10.1) family.</text>
</comment>
<dbReference type="PaxDb" id="4565-Traes_7AS_E07F3887F.2"/>
<dbReference type="SUPFAM" id="SSF53850">
    <property type="entry name" value="Periplasmic binding protein-like II"/>
    <property type="match status" value="1"/>
</dbReference>
<name>A0A3B6RB43_WHEAT</name>
<dbReference type="CDD" id="cd13686">
    <property type="entry name" value="GluR_Plant"/>
    <property type="match status" value="1"/>
</dbReference>
<evidence type="ECO:0000256" key="6">
    <source>
        <dbReference type="ARBA" id="ARBA00022989"/>
    </source>
</evidence>
<reference evidence="16" key="2">
    <citation type="submission" date="2018-10" db="UniProtKB">
        <authorList>
            <consortium name="EnsemblPlants"/>
        </authorList>
    </citation>
    <scope>IDENTIFICATION</scope>
</reference>
<dbReference type="SMR" id="A0A3B6RB43"/>
<dbReference type="Gene3D" id="3.40.190.10">
    <property type="entry name" value="Periplasmic binding protein-like II"/>
    <property type="match status" value="2"/>
</dbReference>
<dbReference type="InterPro" id="IPR001320">
    <property type="entry name" value="Iontro_rcpt_C"/>
</dbReference>
<keyword evidence="6 14" id="KW-1133">Transmembrane helix</keyword>
<dbReference type="AlphaFoldDB" id="A0A3B6RB43"/>
<feature type="transmembrane region" description="Helical" evidence="14">
    <location>
        <begin position="290"/>
        <end position="312"/>
    </location>
</feature>
<evidence type="ECO:0000256" key="10">
    <source>
        <dbReference type="ARBA" id="ARBA00023180"/>
    </source>
</evidence>
<keyword evidence="11" id="KW-1071">Ligand-gated ion channel</keyword>
<dbReference type="SMART" id="SM00079">
    <property type="entry name" value="PBPe"/>
    <property type="match status" value="1"/>
</dbReference>
<dbReference type="Gramene" id="TraesCS7A02G154200.1">
    <property type="protein sequence ID" value="TraesCS7A02G154200.1"/>
    <property type="gene ID" value="TraesCS7A02G154200"/>
</dbReference>
<feature type="region of interest" description="Disordered" evidence="13">
    <location>
        <begin position="565"/>
        <end position="585"/>
    </location>
</feature>
<dbReference type="OrthoDB" id="5984008at2759"/>
<dbReference type="Proteomes" id="UP000019116">
    <property type="component" value="Chromosome 7A"/>
</dbReference>
<keyword evidence="4 14" id="KW-0812">Transmembrane</keyword>
<feature type="transmembrane region" description="Helical" evidence="14">
    <location>
        <begin position="403"/>
        <end position="421"/>
    </location>
</feature>
<dbReference type="FunFam" id="1.10.287.70:FF:000037">
    <property type="entry name" value="Glutamate receptor"/>
    <property type="match status" value="1"/>
</dbReference>
<keyword evidence="10" id="KW-0325">Glycoprotein</keyword>
<dbReference type="SUPFAM" id="SSF81324">
    <property type="entry name" value="Voltage-gated potassium channels"/>
    <property type="match status" value="1"/>
</dbReference>
<keyword evidence="12" id="KW-0407">Ion channel</keyword>
<dbReference type="GO" id="GO:0005886">
    <property type="term" value="C:plasma membrane"/>
    <property type="evidence" value="ECO:0000318"/>
    <property type="project" value="GO_Central"/>
</dbReference>
<organism evidence="16">
    <name type="scientific">Triticum aestivum</name>
    <name type="common">Wheat</name>
    <dbReference type="NCBI Taxonomy" id="4565"/>
    <lineage>
        <taxon>Eukaryota</taxon>
        <taxon>Viridiplantae</taxon>
        <taxon>Streptophyta</taxon>
        <taxon>Embryophyta</taxon>
        <taxon>Tracheophyta</taxon>
        <taxon>Spermatophyta</taxon>
        <taxon>Magnoliopsida</taxon>
        <taxon>Liliopsida</taxon>
        <taxon>Poales</taxon>
        <taxon>Poaceae</taxon>
        <taxon>BOP clade</taxon>
        <taxon>Pooideae</taxon>
        <taxon>Triticodae</taxon>
        <taxon>Triticeae</taxon>
        <taxon>Triticinae</taxon>
        <taxon>Triticum</taxon>
    </lineage>
</organism>
<evidence type="ECO:0000256" key="2">
    <source>
        <dbReference type="ARBA" id="ARBA00008685"/>
    </source>
</evidence>
<reference evidence="16" key="1">
    <citation type="submission" date="2018-08" db="EMBL/GenBank/DDBJ databases">
        <authorList>
            <person name="Rossello M."/>
        </authorList>
    </citation>
    <scope>NUCLEOTIDE SEQUENCE [LARGE SCALE GENOMIC DNA]</scope>
    <source>
        <strain evidence="16">cv. Chinese Spring</strain>
    </source>
</reference>
<sequence length="585" mass="64485">MTDDLINNARVQAIIWGPQTSTETDFLSYLGRLHRIRVLSFGISPNSCTFWLEDPATASRGHSKIGFTLDNDTITFLSPKTGSRRNGRKLQTGKARMNCRSHNMTMLRIAVPQKEGFEDFVHVADPNTSYQKVTGYRIDIFEAAMKQLRRPPRYEFYVFHGSYDALVGNVSSGVYDAAVGDVSITPDRAADTDFTMPYTQSGVFMLVLAEDEPETVEWKFVKPLSSALWFTTVGFFFYTGFVVWMIERSRNQEYQGSNLRQFSTASYFAFSTLTFSHAQTIRSPLSKIVVVVWCFVVLIVVQSYTASLSAILTAKSRRPSVTDLNQLQLRNGSVGHQEGSFLRSILIKNYYFDKDRLQSYIKKEDYADALRNGSVSAIVDELPFLTSFLSDPRNKEDFRMVNLMYMTPGFGFAFCLGSPLVHDLSTAILKITGSDEGLRIQRKWLGADPLLSAASDGSPDPGSTQINLPSVAGAFVITGVISTLMLLVSIGRLIHASCTSGRISDVESVNCHGGDSVGQASVHLENGSIGHSSAASDQPLCEAVNSESHGRFENAAGQEACPMQQNGMQSGSATAESIQIEMRTV</sequence>
<evidence type="ECO:0000256" key="14">
    <source>
        <dbReference type="SAM" id="Phobius"/>
    </source>
</evidence>
<dbReference type="Gramene" id="TraesRN7A0100330600.1">
    <property type="protein sequence ID" value="TraesRN7A0100330600.1"/>
    <property type="gene ID" value="TraesRN7A0100330600"/>
</dbReference>
<feature type="transmembrane region" description="Helical" evidence="14">
    <location>
        <begin position="471"/>
        <end position="494"/>
    </location>
</feature>
<dbReference type="OMA" id="ESVNCHG"/>
<evidence type="ECO:0000259" key="15">
    <source>
        <dbReference type="SMART" id="SM00079"/>
    </source>
</evidence>
<dbReference type="GO" id="GO:0015276">
    <property type="term" value="F:ligand-gated monoatomic ion channel activity"/>
    <property type="evidence" value="ECO:0000318"/>
    <property type="project" value="GO_Central"/>
</dbReference>
<dbReference type="InterPro" id="IPR015683">
    <property type="entry name" value="Ionotropic_Glu_rcpt"/>
</dbReference>
<dbReference type="Gene3D" id="1.10.287.70">
    <property type="match status" value="1"/>
</dbReference>
<dbReference type="STRING" id="4565.A0A3B6RB43"/>
<evidence type="ECO:0000256" key="11">
    <source>
        <dbReference type="ARBA" id="ARBA00023286"/>
    </source>
</evidence>
<evidence type="ECO:0000256" key="13">
    <source>
        <dbReference type="SAM" id="MobiDB-lite"/>
    </source>
</evidence>
<feature type="compositionally biased region" description="Polar residues" evidence="13">
    <location>
        <begin position="565"/>
        <end position="577"/>
    </location>
</feature>
<keyword evidence="17" id="KW-1185">Reference proteome</keyword>
<protein>
    <recommendedName>
        <fullName evidence="15">Ionotropic glutamate receptor C-terminal domain-containing protein</fullName>
    </recommendedName>
</protein>
<evidence type="ECO:0000313" key="17">
    <source>
        <dbReference type="Proteomes" id="UP000019116"/>
    </source>
</evidence>
<dbReference type="GO" id="GO:0038023">
    <property type="term" value="F:signaling receptor activity"/>
    <property type="evidence" value="ECO:0000318"/>
    <property type="project" value="GO_Central"/>
</dbReference>
<evidence type="ECO:0000256" key="1">
    <source>
        <dbReference type="ARBA" id="ARBA00004141"/>
    </source>
</evidence>
<dbReference type="EnsemblPlants" id="TraesCS7A02G154200.1">
    <property type="protein sequence ID" value="TraesCS7A02G154200.1"/>
    <property type="gene ID" value="TraesCS7A02G154200"/>
</dbReference>
<keyword evidence="8 14" id="KW-0472">Membrane</keyword>
<keyword evidence="9" id="KW-0675">Receptor</keyword>
<evidence type="ECO:0000256" key="4">
    <source>
        <dbReference type="ARBA" id="ARBA00022692"/>
    </source>
</evidence>
<evidence type="ECO:0000256" key="12">
    <source>
        <dbReference type="ARBA" id="ARBA00023303"/>
    </source>
</evidence>